<evidence type="ECO:0008006" key="2">
    <source>
        <dbReference type="Google" id="ProtNLM"/>
    </source>
</evidence>
<evidence type="ECO:0000313" key="1">
    <source>
        <dbReference type="EMBL" id="KAF2590434.1"/>
    </source>
</evidence>
<gene>
    <name evidence="1" type="ORF">F2Q70_00039124</name>
</gene>
<reference evidence="1" key="1">
    <citation type="submission" date="2019-12" db="EMBL/GenBank/DDBJ databases">
        <title>Genome sequencing and annotation of Brassica cretica.</title>
        <authorList>
            <person name="Studholme D.J."/>
            <person name="Sarris P.F."/>
        </authorList>
    </citation>
    <scope>NUCLEOTIDE SEQUENCE</scope>
    <source>
        <strain evidence="1">PFS-102/07</strain>
        <tissue evidence="1">Leaf</tissue>
    </source>
</reference>
<organism evidence="1">
    <name type="scientific">Brassica cretica</name>
    <name type="common">Mustard</name>
    <dbReference type="NCBI Taxonomy" id="69181"/>
    <lineage>
        <taxon>Eukaryota</taxon>
        <taxon>Viridiplantae</taxon>
        <taxon>Streptophyta</taxon>
        <taxon>Embryophyta</taxon>
        <taxon>Tracheophyta</taxon>
        <taxon>Spermatophyta</taxon>
        <taxon>Magnoliopsida</taxon>
        <taxon>eudicotyledons</taxon>
        <taxon>Gunneridae</taxon>
        <taxon>Pentapetalae</taxon>
        <taxon>rosids</taxon>
        <taxon>malvids</taxon>
        <taxon>Brassicales</taxon>
        <taxon>Brassicaceae</taxon>
        <taxon>Brassiceae</taxon>
        <taxon>Brassica</taxon>
    </lineage>
</organism>
<dbReference type="AlphaFoldDB" id="A0A8S9K751"/>
<accession>A0A8S9K751</accession>
<name>A0A8S9K751_BRACR</name>
<protein>
    <recommendedName>
        <fullName evidence="2">Aspartic peptidase DDI1-type domain-containing protein</fullName>
    </recommendedName>
</protein>
<proteinExistence type="predicted"/>
<dbReference type="EMBL" id="QGKY02000190">
    <property type="protein sequence ID" value="KAF2590434.1"/>
    <property type="molecule type" value="Genomic_DNA"/>
</dbReference>
<sequence>MNAIIEYDFLQVVKEDKCHEAIERRTFRRRKEKVPKHLKRGANDKEMDNFTKRILRNPMDNPFEEAYFTHRLWMFFRETKGTEEDIRRMFHQVREKLRKRITLKKKSDPGMFVVPCLIIGIDYPSALCDTGSSVSILPKRNFRGIIRNLDMQIGNALVPVDFHCPRHQAQLEFFSTTWIFGASTRDDHRARPSVDIEEQISIDVHIRTSIDSEARRKLVWYMPSSTRSNKETELLCSPDPASLERSIRKEVCSSSIDSTTSSSIDFCQPPST</sequence>
<comment type="caution">
    <text evidence="1">The sequence shown here is derived from an EMBL/GenBank/DDBJ whole genome shotgun (WGS) entry which is preliminary data.</text>
</comment>